<evidence type="ECO:0000313" key="3">
    <source>
        <dbReference type="EMBL" id="CCD21561.1"/>
    </source>
</evidence>
<keyword evidence="4" id="KW-1185">Reference proteome</keyword>
<evidence type="ECO:0000256" key="1">
    <source>
        <dbReference type="ARBA" id="ARBA00022786"/>
    </source>
</evidence>
<dbReference type="GO" id="GO:0019787">
    <property type="term" value="F:ubiquitin-like protein transferase activity"/>
    <property type="evidence" value="ECO:0007669"/>
    <property type="project" value="InterPro"/>
</dbReference>
<name>F9WVF3_TRYVY</name>
<keyword evidence="2" id="KW-0072">Autophagy</keyword>
<protein>
    <submittedName>
        <fullName evidence="3">Uncharacterized protein</fullName>
    </submittedName>
</protein>
<dbReference type="Pfam" id="PF03987">
    <property type="entry name" value="Autophagy_act_C"/>
    <property type="match status" value="1"/>
</dbReference>
<dbReference type="Proteomes" id="UP000009027">
    <property type="component" value="Unassembled WGS sequence"/>
</dbReference>
<keyword evidence="1" id="KW-0833">Ubl conjugation pathway</keyword>
<evidence type="ECO:0000256" key="2">
    <source>
        <dbReference type="ARBA" id="ARBA00023006"/>
    </source>
</evidence>
<gene>
    <name evidence="3" type="ORF">TvY486_0044780</name>
</gene>
<reference evidence="3 4" key="1">
    <citation type="journal article" date="2012" name="Proc. Natl. Acad. Sci. U.S.A.">
        <title>Antigenic diversity is generated by distinct evolutionary mechanisms in African trypanosome species.</title>
        <authorList>
            <person name="Jackson A.P."/>
            <person name="Berry A."/>
            <person name="Aslett M."/>
            <person name="Allison H.C."/>
            <person name="Burton P."/>
            <person name="Vavrova-Anderson J."/>
            <person name="Brown R."/>
            <person name="Browne H."/>
            <person name="Corton N."/>
            <person name="Hauser H."/>
            <person name="Gamble J."/>
            <person name="Gilderthorp R."/>
            <person name="Marcello L."/>
            <person name="McQuillan J."/>
            <person name="Otto T.D."/>
            <person name="Quail M.A."/>
            <person name="Sanders M.J."/>
            <person name="van Tonder A."/>
            <person name="Ginger M.L."/>
            <person name="Field M.C."/>
            <person name="Barry J.D."/>
            <person name="Hertz-Fowler C."/>
            <person name="Berriman M."/>
        </authorList>
    </citation>
    <scope>NUCLEOTIDE SEQUENCE</scope>
    <source>
        <strain evidence="3 4">Y486</strain>
    </source>
</reference>
<evidence type="ECO:0000313" key="4">
    <source>
        <dbReference type="Proteomes" id="UP000009027"/>
    </source>
</evidence>
<dbReference type="InterPro" id="IPR007135">
    <property type="entry name" value="Atg3/Atg10"/>
</dbReference>
<accession>F9WVF3</accession>
<dbReference type="Gene3D" id="3.30.1460.50">
    <property type="match status" value="1"/>
</dbReference>
<dbReference type="AlphaFoldDB" id="F9WVF3"/>
<dbReference type="EMBL" id="CAEX01007930">
    <property type="protein sequence ID" value="CCD21561.1"/>
    <property type="molecule type" value="Genomic_DNA"/>
</dbReference>
<proteinExistence type="predicted"/>
<dbReference type="GO" id="GO:0006914">
    <property type="term" value="P:autophagy"/>
    <property type="evidence" value="ECO:0007669"/>
    <property type="project" value="UniProtKB-KW"/>
</dbReference>
<sequence>MGTITCTRDEFDTMAEGLVKSVPSWRLHRKKDHVGRQVTWLEGSCFLQPGASNSSQEQLLVTFFLSYSECYSQPQLHFAPERPLGVQELCEWMTDVCPMTDEQREWYASPIVSMGFCEELQMALWSIHQCDVTQLLSANMVYEPASSLLELFLRNIGPLVGLDKHLLPSCSS</sequence>
<dbReference type="VEuPathDB" id="TriTrypDB:TvY486_0044780"/>
<organism evidence="3 4">
    <name type="scientific">Trypanosoma vivax (strain Y486)</name>
    <dbReference type="NCBI Taxonomy" id="1055687"/>
    <lineage>
        <taxon>Eukaryota</taxon>
        <taxon>Discoba</taxon>
        <taxon>Euglenozoa</taxon>
        <taxon>Kinetoplastea</taxon>
        <taxon>Metakinetoplastina</taxon>
        <taxon>Trypanosomatida</taxon>
        <taxon>Trypanosomatidae</taxon>
        <taxon>Trypanosoma</taxon>
        <taxon>Duttonella</taxon>
    </lineage>
</organism>